<keyword evidence="2" id="KW-1185">Reference proteome</keyword>
<name>A0AAU9IGQ6_9CILI</name>
<proteinExistence type="predicted"/>
<accession>A0AAU9IGQ6</accession>
<dbReference type="AlphaFoldDB" id="A0AAU9IGQ6"/>
<sequence length="96" mass="11381">MFRWRSLKKTMEYFAINNSLFKLPEKWNFAAKWLGPNLDNLKVDIEISLKWRSLPLICPLKKFFGSTSAIWFGQTKKKFQWANQGQTVPSMGKFYI</sequence>
<gene>
    <name evidence="1" type="ORF">BSTOLATCC_MIC11862</name>
</gene>
<dbReference type="Proteomes" id="UP001162131">
    <property type="component" value="Unassembled WGS sequence"/>
</dbReference>
<dbReference type="EMBL" id="CAJZBQ010000012">
    <property type="protein sequence ID" value="CAG9314644.1"/>
    <property type="molecule type" value="Genomic_DNA"/>
</dbReference>
<reference evidence="1" key="1">
    <citation type="submission" date="2021-09" db="EMBL/GenBank/DDBJ databases">
        <authorList>
            <consortium name="AG Swart"/>
            <person name="Singh M."/>
            <person name="Singh A."/>
            <person name="Seah K."/>
            <person name="Emmerich C."/>
        </authorList>
    </citation>
    <scope>NUCLEOTIDE SEQUENCE</scope>
    <source>
        <strain evidence="1">ATCC30299</strain>
    </source>
</reference>
<evidence type="ECO:0000313" key="2">
    <source>
        <dbReference type="Proteomes" id="UP001162131"/>
    </source>
</evidence>
<evidence type="ECO:0000313" key="1">
    <source>
        <dbReference type="EMBL" id="CAG9314644.1"/>
    </source>
</evidence>
<protein>
    <submittedName>
        <fullName evidence="1">Uncharacterized protein</fullName>
    </submittedName>
</protein>
<organism evidence="1 2">
    <name type="scientific">Blepharisma stoltei</name>
    <dbReference type="NCBI Taxonomy" id="1481888"/>
    <lineage>
        <taxon>Eukaryota</taxon>
        <taxon>Sar</taxon>
        <taxon>Alveolata</taxon>
        <taxon>Ciliophora</taxon>
        <taxon>Postciliodesmatophora</taxon>
        <taxon>Heterotrichea</taxon>
        <taxon>Heterotrichida</taxon>
        <taxon>Blepharismidae</taxon>
        <taxon>Blepharisma</taxon>
    </lineage>
</organism>
<comment type="caution">
    <text evidence="1">The sequence shown here is derived from an EMBL/GenBank/DDBJ whole genome shotgun (WGS) entry which is preliminary data.</text>
</comment>